<dbReference type="EMBL" id="CP029211">
    <property type="protein sequence ID" value="AWI55468.1"/>
    <property type="molecule type" value="Genomic_DNA"/>
</dbReference>
<dbReference type="PANTHER" id="PTHR34597:SF6">
    <property type="entry name" value="BLR6126 PROTEIN"/>
    <property type="match status" value="1"/>
</dbReference>
<evidence type="ECO:0000313" key="8">
    <source>
        <dbReference type="Proteomes" id="UP000244892"/>
    </source>
</evidence>
<evidence type="ECO:0000256" key="1">
    <source>
        <dbReference type="ARBA" id="ARBA00022452"/>
    </source>
</evidence>
<gene>
    <name evidence="7" type="ORF">DEH84_17930</name>
</gene>
<dbReference type="InterPro" id="IPR005565">
    <property type="entry name" value="Hemolysn_activator_HlyB_C"/>
</dbReference>
<accession>A0A2U8FXE4</accession>
<evidence type="ECO:0000256" key="2">
    <source>
        <dbReference type="ARBA" id="ARBA00022692"/>
    </source>
</evidence>
<name>A0A2U8FXE4_9BURK</name>
<feature type="domain" description="Polypeptide-transport-associated ShlB-type" evidence="6">
    <location>
        <begin position="43"/>
        <end position="117"/>
    </location>
</feature>
<dbReference type="AlphaFoldDB" id="A0A2U8FXE4"/>
<sequence length="552" mass="60034">MLVEMKNLSSAWAPVLLSLGVIAHVPVAWAQSATQDAGSGPVFDVMEYVVEGNSALSDGVVSQILTPYLGPGRRFTDIEAAREALEKAYQDAGFLSVVVSLPDQRVDTGEVRLEVTEARVEQVRVTGAKHHLPSRIRDGVPSLAAGQLPYFPAVQDELAELQTPARQITPVIGASDQPDRIDVELKVEDKRPAQGSVELNSRQAYNTERGRLEAVASYSNLFQRGHSLGLSWQVAPTRPSDANVVSAVYDLPLGRADSLSLAVTNSASDTRAGTSVGGVTITRGTFYSLRWRHELPAWQWPVSHSWSLGLDRKHNRDRSVTGSGFSTQKPALKYPVLNLAYDVAWDHGGGDQSTVRTALAGSSRSWAGREVDCDGRRLDQFECKRAGANPDFLVWRFGMTHRRAVGGGWQVDLSADAQLASGPVASGEQFALGGIDSVRGYYDYEQAGDQGWSLRVEGASPPLWQSGSWRLGSLVFVDRGSLMLKNALEGQRARVHMGSYGLGWRLSNGEGLNASLDVAMPFYETVRAASSGGDERATRREPRWELSVRQAF</sequence>
<dbReference type="InterPro" id="IPR013686">
    <property type="entry name" value="Polypept-transport_assoc_ShlB"/>
</dbReference>
<protein>
    <submittedName>
        <fullName evidence="7">ShlB/FhaC/HecB family hemolysin secretion/activation protein</fullName>
    </submittedName>
</protein>
<feature type="domain" description="Haemolysin activator HlyB C-terminal" evidence="5">
    <location>
        <begin position="181"/>
        <end position="505"/>
    </location>
</feature>
<evidence type="ECO:0000259" key="5">
    <source>
        <dbReference type="Pfam" id="PF03865"/>
    </source>
</evidence>
<dbReference type="KEGG" id="aon:DEH84_17930"/>
<reference evidence="7 8" key="1">
    <citation type="submission" date="2018-05" db="EMBL/GenBank/DDBJ databases">
        <title>complete genome sequence of Aquabacterium olei NBRC 110486.</title>
        <authorList>
            <person name="Tang B."/>
            <person name="Chang J."/>
            <person name="Zhang L."/>
            <person name="Yang H."/>
        </authorList>
    </citation>
    <scope>NUCLEOTIDE SEQUENCE [LARGE SCALE GENOMIC DNA]</scope>
    <source>
        <strain evidence="7 8">NBRC 110486</strain>
        <plasmid evidence="8">ptb101</plasmid>
    </source>
</reference>
<geneLocation type="plasmid" evidence="8">
    <name>ptb101</name>
</geneLocation>
<evidence type="ECO:0000256" key="3">
    <source>
        <dbReference type="ARBA" id="ARBA00023237"/>
    </source>
</evidence>
<dbReference type="Pfam" id="PF03865">
    <property type="entry name" value="ShlB"/>
    <property type="match status" value="1"/>
</dbReference>
<keyword evidence="8" id="KW-1185">Reference proteome</keyword>
<evidence type="ECO:0000259" key="6">
    <source>
        <dbReference type="Pfam" id="PF08479"/>
    </source>
</evidence>
<keyword evidence="3" id="KW-0998">Cell outer membrane</keyword>
<dbReference type="Gene3D" id="3.10.20.310">
    <property type="entry name" value="membrane protein fhac"/>
    <property type="match status" value="1"/>
</dbReference>
<dbReference type="Gene3D" id="2.40.160.50">
    <property type="entry name" value="membrane protein fhac: a member of the omp85/tpsb transporter family"/>
    <property type="match status" value="1"/>
</dbReference>
<proteinExistence type="predicted"/>
<keyword evidence="7" id="KW-0614">Plasmid</keyword>
<dbReference type="GO" id="GO:0008320">
    <property type="term" value="F:protein transmembrane transporter activity"/>
    <property type="evidence" value="ECO:0007669"/>
    <property type="project" value="TreeGrafter"/>
</dbReference>
<dbReference type="PANTHER" id="PTHR34597">
    <property type="entry name" value="SLR1661 PROTEIN"/>
    <property type="match status" value="1"/>
</dbReference>
<evidence type="ECO:0000256" key="4">
    <source>
        <dbReference type="SAM" id="SignalP"/>
    </source>
</evidence>
<dbReference type="GO" id="GO:0046819">
    <property type="term" value="P:protein secretion by the type V secretion system"/>
    <property type="evidence" value="ECO:0007669"/>
    <property type="project" value="TreeGrafter"/>
</dbReference>
<keyword evidence="4" id="KW-0732">Signal</keyword>
<evidence type="ECO:0000313" key="7">
    <source>
        <dbReference type="EMBL" id="AWI55468.1"/>
    </source>
</evidence>
<dbReference type="GO" id="GO:0098046">
    <property type="term" value="C:type V protein secretion system complex"/>
    <property type="evidence" value="ECO:0007669"/>
    <property type="project" value="TreeGrafter"/>
</dbReference>
<feature type="signal peptide" evidence="4">
    <location>
        <begin position="1"/>
        <end position="30"/>
    </location>
</feature>
<dbReference type="Pfam" id="PF08479">
    <property type="entry name" value="POTRA_2"/>
    <property type="match status" value="1"/>
</dbReference>
<keyword evidence="1" id="KW-1134">Transmembrane beta strand</keyword>
<dbReference type="Proteomes" id="UP000244892">
    <property type="component" value="Plasmid pTB101"/>
</dbReference>
<keyword evidence="1" id="KW-0472">Membrane</keyword>
<feature type="chain" id="PRO_5016095899" evidence="4">
    <location>
        <begin position="31"/>
        <end position="552"/>
    </location>
</feature>
<dbReference type="InterPro" id="IPR051544">
    <property type="entry name" value="TPS_OM_transporter"/>
</dbReference>
<organism evidence="7 8">
    <name type="scientific">Aquabacterium olei</name>
    <dbReference type="NCBI Taxonomy" id="1296669"/>
    <lineage>
        <taxon>Bacteria</taxon>
        <taxon>Pseudomonadati</taxon>
        <taxon>Pseudomonadota</taxon>
        <taxon>Betaproteobacteria</taxon>
        <taxon>Burkholderiales</taxon>
        <taxon>Aquabacterium</taxon>
    </lineage>
</organism>
<keyword evidence="2" id="KW-0812">Transmembrane</keyword>